<reference evidence="4 5" key="1">
    <citation type="submission" date="2016-09" db="EMBL/GenBank/DDBJ databases">
        <title>Genome-resolved meta-omics ties microbial dynamics to process performance in biotechnology for thiocyanate degradation.</title>
        <authorList>
            <person name="Kantor R.S."/>
            <person name="Huddy R.J."/>
            <person name="Iyer R."/>
            <person name="Thomas B.C."/>
            <person name="Brown C.T."/>
            <person name="Anantharaman K."/>
            <person name="Tringe S."/>
            <person name="Hettich R.L."/>
            <person name="Harrison S.T."/>
            <person name="Banfield J.F."/>
        </authorList>
    </citation>
    <scope>NUCLEOTIDE SEQUENCE [LARGE SCALE GENOMIC DNA]</scope>
    <source>
        <strain evidence="4">59-99</strain>
    </source>
</reference>
<organism evidence="4 5">
    <name type="scientific">Candidatus Kapaibacterium thiocyanatum</name>
    <dbReference type="NCBI Taxonomy" id="1895771"/>
    <lineage>
        <taxon>Bacteria</taxon>
        <taxon>Pseudomonadati</taxon>
        <taxon>Candidatus Kapaibacteriota</taxon>
        <taxon>Candidatus Kapaibacteriia</taxon>
        <taxon>Candidatus Kapaibacteriales</taxon>
        <taxon>Candidatus Kapaibacteriaceae</taxon>
        <taxon>Candidatus Kapaibacterium</taxon>
    </lineage>
</organism>
<dbReference type="InterPro" id="IPR011059">
    <property type="entry name" value="Metal-dep_hydrolase_composite"/>
</dbReference>
<dbReference type="SUPFAM" id="SSF51338">
    <property type="entry name" value="Composite domain of metallo-dependent hydrolases"/>
    <property type="match status" value="2"/>
</dbReference>
<gene>
    <name evidence="4" type="ORF">BGO89_09690</name>
</gene>
<dbReference type="Proteomes" id="UP000184233">
    <property type="component" value="Unassembled WGS sequence"/>
</dbReference>
<dbReference type="PANTHER" id="PTHR43135">
    <property type="entry name" value="ALPHA-D-RIBOSE 1-METHYLPHOSPHONATE 5-TRIPHOSPHATE DIPHOSPHATASE"/>
    <property type="match status" value="1"/>
</dbReference>
<dbReference type="Pfam" id="PF01979">
    <property type="entry name" value="Amidohydro_1"/>
    <property type="match status" value="2"/>
</dbReference>
<dbReference type="GO" id="GO:0016810">
    <property type="term" value="F:hydrolase activity, acting on carbon-nitrogen (but not peptide) bonds"/>
    <property type="evidence" value="ECO:0007669"/>
    <property type="project" value="InterPro"/>
</dbReference>
<comment type="caution">
    <text evidence="4">The sequence shown here is derived from an EMBL/GenBank/DDBJ whole genome shotgun (WGS) entry which is preliminary data.</text>
</comment>
<evidence type="ECO:0000259" key="3">
    <source>
        <dbReference type="Pfam" id="PF01979"/>
    </source>
</evidence>
<feature type="domain" description="Amidohydrolase-related" evidence="3">
    <location>
        <begin position="347"/>
        <end position="438"/>
    </location>
</feature>
<feature type="signal peptide" evidence="2">
    <location>
        <begin position="1"/>
        <end position="19"/>
    </location>
</feature>
<dbReference type="STRING" id="1895771.BGO89_09690"/>
<feature type="region of interest" description="Disordered" evidence="1">
    <location>
        <begin position="988"/>
        <end position="1017"/>
    </location>
</feature>
<evidence type="ECO:0000313" key="4">
    <source>
        <dbReference type="EMBL" id="OJX56794.1"/>
    </source>
</evidence>
<accession>A0A1M3KX06</accession>
<dbReference type="AlphaFoldDB" id="A0A1M3KX06"/>
<dbReference type="PANTHER" id="PTHR43135:SF3">
    <property type="entry name" value="ALPHA-D-RIBOSE 1-METHYLPHOSPHONATE 5-TRIPHOSPHATE DIPHOSPHATASE"/>
    <property type="match status" value="1"/>
</dbReference>
<dbReference type="CDD" id="cd01309">
    <property type="entry name" value="Met_dep_hydrolase_C"/>
    <property type="match status" value="1"/>
</dbReference>
<dbReference type="SUPFAM" id="SSF51556">
    <property type="entry name" value="Metallo-dependent hydrolases"/>
    <property type="match status" value="2"/>
</dbReference>
<evidence type="ECO:0000256" key="2">
    <source>
        <dbReference type="SAM" id="SignalP"/>
    </source>
</evidence>
<dbReference type="InterPro" id="IPR006680">
    <property type="entry name" value="Amidohydro-rel"/>
</dbReference>
<dbReference type="InterPro" id="IPR051781">
    <property type="entry name" value="Metallo-dep_Hydrolase"/>
</dbReference>
<evidence type="ECO:0000256" key="1">
    <source>
        <dbReference type="SAM" id="MobiDB-lite"/>
    </source>
</evidence>
<dbReference type="Gene3D" id="2.30.40.10">
    <property type="entry name" value="Urease, subunit C, domain 1"/>
    <property type="match status" value="1"/>
</dbReference>
<dbReference type="Gene3D" id="3.20.20.140">
    <property type="entry name" value="Metal-dependent hydrolases"/>
    <property type="match status" value="2"/>
</dbReference>
<evidence type="ECO:0000313" key="5">
    <source>
        <dbReference type="Proteomes" id="UP000184233"/>
    </source>
</evidence>
<dbReference type="InterPro" id="IPR032466">
    <property type="entry name" value="Metal_Hydrolase"/>
</dbReference>
<feature type="chain" id="PRO_5012251221" description="Amidohydrolase-related domain-containing protein" evidence="2">
    <location>
        <begin position="20"/>
        <end position="1017"/>
    </location>
</feature>
<feature type="domain" description="Amidohydrolase-related" evidence="3">
    <location>
        <begin position="865"/>
        <end position="954"/>
    </location>
</feature>
<proteinExistence type="predicted"/>
<protein>
    <recommendedName>
        <fullName evidence="3">Amidohydrolase-related domain-containing protein</fullName>
    </recommendedName>
</protein>
<name>A0A1M3KX06_9BACT</name>
<dbReference type="EMBL" id="MKVH01000024">
    <property type="protein sequence ID" value="OJX56794.1"/>
    <property type="molecule type" value="Genomic_DNA"/>
</dbReference>
<sequence length="1017" mass="110721">MKRFFPLLFLLTAALSARAQVSTRAIDGLRTKSIRLIAITNCTVIPEPGKRIDSAVIIIRDERIEAVGRKLSIPQGAEVRDSRGMWVYAGFVDPYLDVTSVGEGKSETKDRPWWEDEGPETPTAVGIRHWNQAVHPEVRASTMINVADDAATQLQKLGITAGAAGSLDGIFRGTSAAILVRPGTASMTVIADNVYQGISFRKGTSRTPYPSSMMGCIALIRQTFSDATWYHNAHTVAKRNASLTPPETNIALEALIANSQLPFMAEAQDEHDVMRWNELFRGTTTIPHIIKGSGFEYRRLASMASLKPNIVLPLAFPTTPDVRDVTGAGEVALVDLIHWYWAPDNARLLDSVGCTIAFTTHGLKDKSSFLDNVRLCVARGMDSSHALAALTTTAAKFAGIADRCGRIAPGYYANVVFASGDIFDSKTSINAVMVAGRTTEVKRQADIDMRGVWTMTSSAVSRNLTVRISGSATAPSVAVKADSIPVPSTFTVSGQRMHFTLQLDTLGIKGIARGAALADSILVSGVLTAPDGADVPFVLRRDSLIRKTPDVRPPVASRRPLPTWLPLGPFGMDSLPAQNTIVLKNAAVWTCGPDGVRQNTDVVISGGKITAIGSGAGAGATTIDCTGMHITPGIIDEHSHIAISRGVNEGTHAVTTEVRIGDVLDPDDINIYRQLGGGVTASHLLHGSANPMGGQLQFIKLRWGADAEGLKVNDVPGTVKFALGENVKQSNWGDRFTVRYPQSRMGVEQLMRDAFRAAREYEHDLKDTDPGKLPVRRDIQLDALVEILNGSRKIHCHSYVQSEILMLMRLAEEFGFRVHTFTHILEGYKVAREMAKHGASASSFADWWAYKFEVFDAIPESPAIMHEQGVLVSINSDDAEMARRLNQEAGKSVKYGNVSPEEAMRFPTINAAKQMMADRRMGSIETGKDADIVVWTGNPLSNMSRVERTYVDGREMFSRTQDARMRERDAELRRFLEQEALKSIASGGAVAGRGSGPRRMYHCDDMEDEGGAEHTER</sequence>
<keyword evidence="2" id="KW-0732">Signal</keyword>